<evidence type="ECO:0000256" key="9">
    <source>
        <dbReference type="SAM" id="MobiDB-lite"/>
    </source>
</evidence>
<dbReference type="AlphaFoldDB" id="A0AA39YB61"/>
<proteinExistence type="inferred from homology"/>
<comment type="similarity">
    <text evidence="8">Belongs to the class I-like SAM-binding methyltransferase superfamily. C5-methyltransferase family.</text>
</comment>
<dbReference type="PANTHER" id="PTHR10629:SF54">
    <property type="entry name" value="DNA METHYLTRANSFERASE DIM-2"/>
    <property type="match status" value="1"/>
</dbReference>
<dbReference type="PROSITE" id="PS51679">
    <property type="entry name" value="SAM_MT_C5"/>
    <property type="match status" value="1"/>
</dbReference>
<evidence type="ECO:0000256" key="6">
    <source>
        <dbReference type="ARBA" id="ARBA00023125"/>
    </source>
</evidence>
<reference evidence="11" key="1">
    <citation type="submission" date="2023-06" db="EMBL/GenBank/DDBJ databases">
        <title>Genome-scale phylogeny and comparative genomics of the fungal order Sordariales.</title>
        <authorList>
            <consortium name="Lawrence Berkeley National Laboratory"/>
            <person name="Hensen N."/>
            <person name="Bonometti L."/>
            <person name="Westerberg I."/>
            <person name="Brannstrom I.O."/>
            <person name="Guillou S."/>
            <person name="Cros-Aarteil S."/>
            <person name="Calhoun S."/>
            <person name="Haridas S."/>
            <person name="Kuo A."/>
            <person name="Mondo S."/>
            <person name="Pangilinan J."/>
            <person name="Riley R."/>
            <person name="Labutti K."/>
            <person name="Andreopoulos B."/>
            <person name="Lipzen A."/>
            <person name="Chen C."/>
            <person name="Yanf M."/>
            <person name="Daum C."/>
            <person name="Ng V."/>
            <person name="Clum A."/>
            <person name="Steindorff A."/>
            <person name="Ohm R."/>
            <person name="Martin F."/>
            <person name="Silar P."/>
            <person name="Natvig D."/>
            <person name="Lalanne C."/>
            <person name="Gautier V."/>
            <person name="Ament-Velasquez S.L."/>
            <person name="Kruys A."/>
            <person name="Hutchinson M.I."/>
            <person name="Powell A.J."/>
            <person name="Barry K."/>
            <person name="Miller A.N."/>
            <person name="Grigoriev I.V."/>
            <person name="Debuchy R."/>
            <person name="Gladieux P."/>
            <person name="Thoren M.H."/>
            <person name="Johannesson H."/>
        </authorList>
    </citation>
    <scope>NUCLEOTIDE SEQUENCE</scope>
    <source>
        <strain evidence="11">SMH2532-1</strain>
    </source>
</reference>
<dbReference type="GO" id="GO:0005634">
    <property type="term" value="C:nucleus"/>
    <property type="evidence" value="ECO:0007669"/>
    <property type="project" value="UniProtKB-SubCell"/>
</dbReference>
<protein>
    <recommendedName>
        <fullName evidence="2">DNA (cytosine-5-)-methyltransferase</fullName>
        <ecNumber evidence="2">2.1.1.37</ecNumber>
    </recommendedName>
</protein>
<dbReference type="GO" id="GO:0032259">
    <property type="term" value="P:methylation"/>
    <property type="evidence" value="ECO:0007669"/>
    <property type="project" value="UniProtKB-KW"/>
</dbReference>
<feature type="active site" evidence="8">
    <location>
        <position position="777"/>
    </location>
</feature>
<evidence type="ECO:0000256" key="5">
    <source>
        <dbReference type="ARBA" id="ARBA00022691"/>
    </source>
</evidence>
<dbReference type="InterPro" id="IPR029063">
    <property type="entry name" value="SAM-dependent_MTases_sf"/>
</dbReference>
<evidence type="ECO:0000256" key="2">
    <source>
        <dbReference type="ARBA" id="ARBA00011975"/>
    </source>
</evidence>
<dbReference type="PROSITE" id="PS00094">
    <property type="entry name" value="C5_MTASE_1"/>
    <property type="match status" value="1"/>
</dbReference>
<feature type="compositionally biased region" description="Low complexity" evidence="9">
    <location>
        <begin position="1206"/>
        <end position="1219"/>
    </location>
</feature>
<evidence type="ECO:0000313" key="11">
    <source>
        <dbReference type="EMBL" id="KAK0649393.1"/>
    </source>
</evidence>
<keyword evidence="12" id="KW-1185">Reference proteome</keyword>
<keyword evidence="3 8" id="KW-0489">Methyltransferase</keyword>
<feature type="compositionally biased region" description="Low complexity" evidence="9">
    <location>
        <begin position="43"/>
        <end position="52"/>
    </location>
</feature>
<feature type="compositionally biased region" description="Polar residues" evidence="9">
    <location>
        <begin position="1143"/>
        <end position="1158"/>
    </location>
</feature>
<dbReference type="GO" id="GO:0003886">
    <property type="term" value="F:DNA (cytosine-5-)-methyltransferase activity"/>
    <property type="evidence" value="ECO:0007669"/>
    <property type="project" value="UniProtKB-EC"/>
</dbReference>
<dbReference type="CDD" id="cd04712">
    <property type="entry name" value="BAH_DCM_I"/>
    <property type="match status" value="1"/>
</dbReference>
<dbReference type="InterPro" id="IPR018117">
    <property type="entry name" value="C5_DNA_meth_AS"/>
</dbReference>
<feature type="compositionally biased region" description="Basic and acidic residues" evidence="9">
    <location>
        <begin position="1166"/>
        <end position="1187"/>
    </location>
</feature>
<keyword evidence="6" id="KW-0238">DNA-binding</keyword>
<evidence type="ECO:0000256" key="8">
    <source>
        <dbReference type="PROSITE-ProRule" id="PRU01016"/>
    </source>
</evidence>
<comment type="caution">
    <text evidence="11">The sequence shown here is derived from an EMBL/GenBank/DDBJ whole genome shotgun (WGS) entry which is preliminary data.</text>
</comment>
<dbReference type="PROSITE" id="PS51038">
    <property type="entry name" value="BAH"/>
    <property type="match status" value="1"/>
</dbReference>
<organism evidence="11 12">
    <name type="scientific">Cercophora newfieldiana</name>
    <dbReference type="NCBI Taxonomy" id="92897"/>
    <lineage>
        <taxon>Eukaryota</taxon>
        <taxon>Fungi</taxon>
        <taxon>Dikarya</taxon>
        <taxon>Ascomycota</taxon>
        <taxon>Pezizomycotina</taxon>
        <taxon>Sordariomycetes</taxon>
        <taxon>Sordariomycetidae</taxon>
        <taxon>Sordariales</taxon>
        <taxon>Lasiosphaeriaceae</taxon>
        <taxon>Cercophora</taxon>
    </lineage>
</organism>
<comment type="subcellular location">
    <subcellularLocation>
        <location evidence="1">Nucleus</location>
    </subcellularLocation>
</comment>
<accession>A0AA39YB61</accession>
<feature type="region of interest" description="Disordered" evidence="9">
    <location>
        <begin position="993"/>
        <end position="1016"/>
    </location>
</feature>
<dbReference type="Pfam" id="PF00145">
    <property type="entry name" value="DNA_methylase"/>
    <property type="match status" value="1"/>
</dbReference>
<dbReference type="SUPFAM" id="SSF53335">
    <property type="entry name" value="S-adenosyl-L-methionine-dependent methyltransferases"/>
    <property type="match status" value="1"/>
</dbReference>
<dbReference type="PANTHER" id="PTHR10629">
    <property type="entry name" value="CYTOSINE-SPECIFIC METHYLTRANSFERASE"/>
    <property type="match status" value="1"/>
</dbReference>
<dbReference type="EC" id="2.1.1.37" evidence="2"/>
<feature type="compositionally biased region" description="Polar residues" evidence="9">
    <location>
        <begin position="998"/>
        <end position="1008"/>
    </location>
</feature>
<dbReference type="InterPro" id="IPR001525">
    <property type="entry name" value="C5_MeTfrase"/>
</dbReference>
<feature type="domain" description="BAH" evidence="10">
    <location>
        <begin position="406"/>
        <end position="540"/>
    </location>
</feature>
<dbReference type="InterPro" id="IPR043151">
    <property type="entry name" value="BAH_sf"/>
</dbReference>
<name>A0AA39YB61_9PEZI</name>
<keyword evidence="5 8" id="KW-0949">S-adenosyl-L-methionine</keyword>
<dbReference type="InterPro" id="IPR001025">
    <property type="entry name" value="BAH_dom"/>
</dbReference>
<dbReference type="Gene3D" id="2.30.30.490">
    <property type="match status" value="1"/>
</dbReference>
<dbReference type="GO" id="GO:0003677">
    <property type="term" value="F:DNA binding"/>
    <property type="evidence" value="ECO:0007669"/>
    <property type="project" value="UniProtKB-KW"/>
</dbReference>
<evidence type="ECO:0000256" key="1">
    <source>
        <dbReference type="ARBA" id="ARBA00004123"/>
    </source>
</evidence>
<dbReference type="Gene3D" id="3.90.120.10">
    <property type="entry name" value="DNA Methylase, subunit A, domain 2"/>
    <property type="match status" value="1"/>
</dbReference>
<dbReference type="PRINTS" id="PR00105">
    <property type="entry name" value="C5METTRFRASE"/>
</dbReference>
<gene>
    <name evidence="11" type="ORF">B0T16DRAFT_130231</name>
</gene>
<dbReference type="InterPro" id="IPR057215">
    <property type="entry name" value="DUF7893"/>
</dbReference>
<dbReference type="InterPro" id="IPR050390">
    <property type="entry name" value="C5-Methyltransferase"/>
</dbReference>
<dbReference type="Pfam" id="PF25423">
    <property type="entry name" value="DUF7893"/>
    <property type="match status" value="1"/>
</dbReference>
<evidence type="ECO:0000313" key="12">
    <source>
        <dbReference type="Proteomes" id="UP001174936"/>
    </source>
</evidence>
<feature type="region of interest" description="Disordered" evidence="9">
    <location>
        <begin position="1119"/>
        <end position="1226"/>
    </location>
</feature>
<dbReference type="GO" id="GO:0044027">
    <property type="term" value="P:negative regulation of gene expression via chromosomal CpG island methylation"/>
    <property type="evidence" value="ECO:0007669"/>
    <property type="project" value="TreeGrafter"/>
</dbReference>
<dbReference type="EMBL" id="JAULSV010000003">
    <property type="protein sequence ID" value="KAK0649393.1"/>
    <property type="molecule type" value="Genomic_DNA"/>
</dbReference>
<evidence type="ECO:0000256" key="7">
    <source>
        <dbReference type="ARBA" id="ARBA00023242"/>
    </source>
</evidence>
<keyword evidence="4 8" id="KW-0808">Transferase</keyword>
<sequence>MVVTLAGEPSHPSPKMSVPQSPEGLDGLGTPDTLPSQEESEPAEYSPAPFEPQRSRHVTVDIPSNLLTTPKSRHHGFTPPLPPVAERVALEALAVPNCPSSEWVEFELDQFSFYISGDRYLDEMRSLQHMSTRPGHSIFYCDGILSNGGVKQYVQGMEIVELPIGNYGRKYASVADQIWVRSRRNHKREVYYLLKNPAAEYARFFTPFQWVADLAKHVVDFTSYMIDSDRALDVRIGSFKDDFVSWLLKTHGVAHRLPVVERWLAQHPSHDFRTAVATNIEFIWKEMHGVLGSRKLASLPLIREVMSCEQYKMFPTPKPLGGMIEASTLPGQHPKKGDDPQYPTIVTSYVKECFGNMVIGEMLRVPGEDASQTCGDTTHIRNDAPQDASRNPWVLSKKFLSRDAMGRIKVGDTISTPRDERGKTNTKWQPMVSRNSVDDGRWFGLVQKVHVTKNGHRSFDVTWLYRPADTPCGIMKYPWPDELFLSDHCTCEEGARIRIKEDEILAVHPINWFGNPNDSEDRFFIRQMYMVEERRWVSLQEKHLTCCHSREIVRLKPGDTILATLQPASDVFSEPYEVVKVFRQGDKLLVRLRVLLRREKMEPLASNIPRNELVYTDNLIVAKKSGMQVLGKCHVRFFRSDEPILSPYDRGGTGNLFFIRRRLDDRGECVPLGDFPTSLRQGFDPQRQVPKLKGLDLYCGAGNFGRGLEDAGVVEMRWANDIWDKAIHTYMANSLHGEAHPFLGSVDDLLREAIEGNYSESVPRPGDVDFISAGSPCPGFSLLTQDKTTLKQIKNQSLVASFAAFVDFYRPKYGVLENVTGIVPAPKNQDENVLSQLFCALVGMGYQSQVILGDAWSHGAPQTRTRVFLYFAAPGLRLPDAPLASHSHHPDGKQRAVGSLCNAEPFVRRLFDPTAFKYVTAAEGTADLPPIHDSKPDCCVPFPDHRLAFGMTTRRQWELAAIPVHPFGMNFAKAWNEGQGVMSQGDRELFPPAPSARTKANSQGYSRQHPNKPFPTMTTRCQPTDARGGSAVHWYETRPFSIMEARRAQGFPDDEVLVGGTRDQWKLVGNSVARPVALAIGLKFREAWLGSLSDDTKEPRLGKPGTPREVMSVVRRFKQEGEDTTTASESPYPSEPGEFENGLESTPATVVSSGSEASTPRGVKRRLSEDLDREENMIRRPFKEPTSRSRSRSASTAKMSQHAIDQSPTPKTTQQPGPTVVFIDLT</sequence>
<dbReference type="GO" id="GO:0003682">
    <property type="term" value="F:chromatin binding"/>
    <property type="evidence" value="ECO:0007669"/>
    <property type="project" value="InterPro"/>
</dbReference>
<dbReference type="Gene3D" id="3.40.50.150">
    <property type="entry name" value="Vaccinia Virus protein VP39"/>
    <property type="match status" value="1"/>
</dbReference>
<evidence type="ECO:0000259" key="10">
    <source>
        <dbReference type="PROSITE" id="PS51038"/>
    </source>
</evidence>
<dbReference type="Proteomes" id="UP001174936">
    <property type="component" value="Unassembled WGS sequence"/>
</dbReference>
<evidence type="ECO:0000256" key="3">
    <source>
        <dbReference type="ARBA" id="ARBA00022603"/>
    </source>
</evidence>
<evidence type="ECO:0000256" key="4">
    <source>
        <dbReference type="ARBA" id="ARBA00022679"/>
    </source>
</evidence>
<keyword evidence="7" id="KW-0539">Nucleus</keyword>
<feature type="region of interest" description="Disordered" evidence="9">
    <location>
        <begin position="1"/>
        <end position="56"/>
    </location>
</feature>